<reference evidence="2 3" key="1">
    <citation type="submission" date="2019-01" db="EMBL/GenBank/DDBJ databases">
        <title>Geovibrio thiophilus DSM 11263, complete genome.</title>
        <authorList>
            <person name="Spring S."/>
            <person name="Bunk B."/>
            <person name="Sproer C."/>
        </authorList>
    </citation>
    <scope>NUCLEOTIDE SEQUENCE [LARGE SCALE GENOMIC DNA]</scope>
    <source>
        <strain evidence="2 3">DSM 11263</strain>
    </source>
</reference>
<dbReference type="Pfam" id="PF06094">
    <property type="entry name" value="GGACT"/>
    <property type="match status" value="1"/>
</dbReference>
<evidence type="ECO:0000259" key="1">
    <source>
        <dbReference type="Pfam" id="PF06094"/>
    </source>
</evidence>
<dbReference type="SUPFAM" id="SSF110857">
    <property type="entry name" value="Gamma-glutamyl cyclotransferase-like"/>
    <property type="match status" value="1"/>
</dbReference>
<organism evidence="2 3">
    <name type="scientific">Geovibrio thiophilus</name>
    <dbReference type="NCBI Taxonomy" id="139438"/>
    <lineage>
        <taxon>Bacteria</taxon>
        <taxon>Pseudomonadati</taxon>
        <taxon>Deferribacterota</taxon>
        <taxon>Deferribacteres</taxon>
        <taxon>Deferribacterales</taxon>
        <taxon>Geovibrionaceae</taxon>
        <taxon>Geovibrio</taxon>
    </lineage>
</organism>
<protein>
    <submittedName>
        <fullName evidence="2">Gamma-glutamylcyclotransferase</fullName>
    </submittedName>
</protein>
<evidence type="ECO:0000313" key="3">
    <source>
        <dbReference type="Proteomes" id="UP000287502"/>
    </source>
</evidence>
<keyword evidence="2" id="KW-0808">Transferase</keyword>
<dbReference type="InterPro" id="IPR013024">
    <property type="entry name" value="GGCT-like"/>
</dbReference>
<dbReference type="Proteomes" id="UP000287502">
    <property type="component" value="Chromosome"/>
</dbReference>
<dbReference type="AlphaFoldDB" id="A0A3R5UV04"/>
<dbReference type="Gene3D" id="3.10.490.10">
    <property type="entry name" value="Gamma-glutamyl cyclotransferase-like"/>
    <property type="match status" value="1"/>
</dbReference>
<feature type="domain" description="Gamma-glutamylcyclotransferase AIG2-like" evidence="1">
    <location>
        <begin position="3"/>
        <end position="123"/>
    </location>
</feature>
<evidence type="ECO:0000313" key="2">
    <source>
        <dbReference type="EMBL" id="QAR33319.1"/>
    </source>
</evidence>
<dbReference type="OrthoDB" id="158990at2"/>
<name>A0A3R5UV04_9BACT</name>
<proteinExistence type="predicted"/>
<sequence length="127" mass="14556">MKIFVYGTLMKGFAGHIEYLSGKEPEATGYIQARMYYLPVGYPVIILKQGYRVYGEIYDVNEETMEAIRIYEDIFEAEPMYEERILDVRTDNGVISAAVFSASKSCEKQVEAFGTHVPSGRWDEFIL</sequence>
<dbReference type="CDD" id="cd06661">
    <property type="entry name" value="GGCT_like"/>
    <property type="match status" value="1"/>
</dbReference>
<gene>
    <name evidence="2" type="ORF">EP073_07865</name>
</gene>
<accession>A0A3R5UV04</accession>
<keyword evidence="3" id="KW-1185">Reference proteome</keyword>
<dbReference type="InterPro" id="IPR036568">
    <property type="entry name" value="GGCT-like_sf"/>
</dbReference>
<dbReference type="GO" id="GO:0016740">
    <property type="term" value="F:transferase activity"/>
    <property type="evidence" value="ECO:0007669"/>
    <property type="project" value="UniProtKB-KW"/>
</dbReference>
<dbReference type="EMBL" id="CP035108">
    <property type="protein sequence ID" value="QAR33319.1"/>
    <property type="molecule type" value="Genomic_DNA"/>
</dbReference>
<dbReference type="KEGG" id="gtl:EP073_07865"/>
<dbReference type="RefSeq" id="WP_128466605.1">
    <property type="nucleotide sequence ID" value="NZ_CP035108.1"/>
</dbReference>
<dbReference type="InterPro" id="IPR009288">
    <property type="entry name" value="AIG2-like_dom"/>
</dbReference>